<proteinExistence type="predicted"/>
<dbReference type="EMBL" id="ADVG01000004">
    <property type="protein sequence ID" value="EFH82361.1"/>
    <property type="molecule type" value="Genomic_DNA"/>
</dbReference>
<accession>D6U0M1</accession>
<gene>
    <name evidence="2" type="ORF">Krac_3170</name>
</gene>
<evidence type="ECO:0008006" key="4">
    <source>
        <dbReference type="Google" id="ProtNLM"/>
    </source>
</evidence>
<sequence>MYNRLCTKLFGAVVISFLSFSMFAISTTPYASAAELKSSGSQATAGAQKPLPLTTFQEGITDGTNDGNSQCLAGAAVPTVVRTGITALYNVGYSSGLNSAFQSCKKATAPSGFQQGMTLGIQDGRTQCAQGRTAPAVLRSNPALGFDTGYSQGLTAGFREGCAVGANIPGGGNIPVGQNVPGGGNIPVGQNVPGGGNIPVGQNVPGGQQTPNVFQNAFNLGFSDGQLECGEGLKATVVRQTSAAPGFNVGYSQGLASGFRQSCPTAI</sequence>
<feature type="chain" id="PRO_5003088660" description="Secreted protein" evidence="1">
    <location>
        <begin position="34"/>
        <end position="267"/>
    </location>
</feature>
<dbReference type="InParanoid" id="D6U0M1"/>
<protein>
    <recommendedName>
        <fullName evidence="4">Secreted protein</fullName>
    </recommendedName>
</protein>
<organism evidence="2 3">
    <name type="scientific">Ktedonobacter racemifer DSM 44963</name>
    <dbReference type="NCBI Taxonomy" id="485913"/>
    <lineage>
        <taxon>Bacteria</taxon>
        <taxon>Bacillati</taxon>
        <taxon>Chloroflexota</taxon>
        <taxon>Ktedonobacteria</taxon>
        <taxon>Ktedonobacterales</taxon>
        <taxon>Ktedonobacteraceae</taxon>
        <taxon>Ktedonobacter</taxon>
    </lineage>
</organism>
<reference evidence="2 3" key="1">
    <citation type="journal article" date="2011" name="Stand. Genomic Sci.">
        <title>Non-contiguous finished genome sequence and contextual data of the filamentous soil bacterium Ktedonobacter racemifer type strain (SOSP1-21).</title>
        <authorList>
            <person name="Chang Y.J."/>
            <person name="Land M."/>
            <person name="Hauser L."/>
            <person name="Chertkov O."/>
            <person name="Del Rio T.G."/>
            <person name="Nolan M."/>
            <person name="Copeland A."/>
            <person name="Tice H."/>
            <person name="Cheng J.F."/>
            <person name="Lucas S."/>
            <person name="Han C."/>
            <person name="Goodwin L."/>
            <person name="Pitluck S."/>
            <person name="Ivanova N."/>
            <person name="Ovchinikova G."/>
            <person name="Pati A."/>
            <person name="Chen A."/>
            <person name="Palaniappan K."/>
            <person name="Mavromatis K."/>
            <person name="Liolios K."/>
            <person name="Brettin T."/>
            <person name="Fiebig A."/>
            <person name="Rohde M."/>
            <person name="Abt B."/>
            <person name="Goker M."/>
            <person name="Detter J.C."/>
            <person name="Woyke T."/>
            <person name="Bristow J."/>
            <person name="Eisen J.A."/>
            <person name="Markowitz V."/>
            <person name="Hugenholtz P."/>
            <person name="Kyrpides N.C."/>
            <person name="Klenk H.P."/>
            <person name="Lapidus A."/>
        </authorList>
    </citation>
    <scope>NUCLEOTIDE SEQUENCE [LARGE SCALE GENOMIC DNA]</scope>
    <source>
        <strain evidence="3">DSM 44963</strain>
    </source>
</reference>
<keyword evidence="3" id="KW-1185">Reference proteome</keyword>
<comment type="caution">
    <text evidence="2">The sequence shown here is derived from an EMBL/GenBank/DDBJ whole genome shotgun (WGS) entry which is preliminary data.</text>
</comment>
<evidence type="ECO:0000313" key="3">
    <source>
        <dbReference type="Proteomes" id="UP000004508"/>
    </source>
</evidence>
<name>D6U0M1_KTERA</name>
<dbReference type="Proteomes" id="UP000004508">
    <property type="component" value="Unassembled WGS sequence"/>
</dbReference>
<dbReference type="AlphaFoldDB" id="D6U0M1"/>
<evidence type="ECO:0000256" key="1">
    <source>
        <dbReference type="SAM" id="SignalP"/>
    </source>
</evidence>
<keyword evidence="1" id="KW-0732">Signal</keyword>
<evidence type="ECO:0000313" key="2">
    <source>
        <dbReference type="EMBL" id="EFH82361.1"/>
    </source>
</evidence>
<feature type="signal peptide" evidence="1">
    <location>
        <begin position="1"/>
        <end position="33"/>
    </location>
</feature>